<protein>
    <submittedName>
        <fullName evidence="2">Helix-turn-helix domain-containing protein</fullName>
    </submittedName>
</protein>
<dbReference type="Proteomes" id="UP001139354">
    <property type="component" value="Unassembled WGS sequence"/>
</dbReference>
<keyword evidence="3" id="KW-1185">Reference proteome</keyword>
<gene>
    <name evidence="2" type="ORF">KEC57_08290</name>
</gene>
<dbReference type="InterPro" id="IPR041657">
    <property type="entry name" value="HTH_17"/>
</dbReference>
<name>A0A9X1LV24_9MICO</name>
<comment type="caution">
    <text evidence="2">The sequence shown here is derived from an EMBL/GenBank/DDBJ whole genome shotgun (WGS) entry which is preliminary data.</text>
</comment>
<sequence>MQDNDAPDLLFVDEVAAKLRRSVDAVRWLINTKQLKAAKLGGRVVVRRADLEAFIDAAFAEVS</sequence>
<proteinExistence type="predicted"/>
<evidence type="ECO:0000259" key="1">
    <source>
        <dbReference type="Pfam" id="PF12728"/>
    </source>
</evidence>
<dbReference type="Pfam" id="PF12728">
    <property type="entry name" value="HTH_17"/>
    <property type="match status" value="1"/>
</dbReference>
<evidence type="ECO:0000313" key="3">
    <source>
        <dbReference type="Proteomes" id="UP001139354"/>
    </source>
</evidence>
<organism evidence="2 3">
    <name type="scientific">Microbacterium allomyrinae</name>
    <dbReference type="NCBI Taxonomy" id="2830666"/>
    <lineage>
        <taxon>Bacteria</taxon>
        <taxon>Bacillati</taxon>
        <taxon>Actinomycetota</taxon>
        <taxon>Actinomycetes</taxon>
        <taxon>Micrococcales</taxon>
        <taxon>Microbacteriaceae</taxon>
        <taxon>Microbacterium</taxon>
    </lineage>
</organism>
<dbReference type="RefSeq" id="WP_229384095.1">
    <property type="nucleotide sequence ID" value="NZ_JAGTTN010000002.1"/>
</dbReference>
<evidence type="ECO:0000313" key="2">
    <source>
        <dbReference type="EMBL" id="MCC2032183.1"/>
    </source>
</evidence>
<feature type="domain" description="Helix-turn-helix" evidence="1">
    <location>
        <begin position="12"/>
        <end position="56"/>
    </location>
</feature>
<reference evidence="2" key="1">
    <citation type="submission" date="2021-04" db="EMBL/GenBank/DDBJ databases">
        <title>Microbacterium tenobrionis sp. nov. and Microbacterium allomyrinae sp. nov., isolated from larvae of Tenobrio molitor and Allomyrina dichotoma, respectively.</title>
        <authorList>
            <person name="Lee S.D."/>
        </authorList>
    </citation>
    <scope>NUCLEOTIDE SEQUENCE</scope>
    <source>
        <strain evidence="2">BWT-G7</strain>
    </source>
</reference>
<accession>A0A9X1LV24</accession>
<dbReference type="EMBL" id="JAGTTN010000002">
    <property type="protein sequence ID" value="MCC2032183.1"/>
    <property type="molecule type" value="Genomic_DNA"/>
</dbReference>
<dbReference type="AlphaFoldDB" id="A0A9X1LV24"/>